<organism evidence="6 7">
    <name type="scientific">Mycena chlorophos</name>
    <name type="common">Agaric fungus</name>
    <name type="synonym">Agaricus chlorophos</name>
    <dbReference type="NCBI Taxonomy" id="658473"/>
    <lineage>
        <taxon>Eukaryota</taxon>
        <taxon>Fungi</taxon>
        <taxon>Dikarya</taxon>
        <taxon>Basidiomycota</taxon>
        <taxon>Agaricomycotina</taxon>
        <taxon>Agaricomycetes</taxon>
        <taxon>Agaricomycetidae</taxon>
        <taxon>Agaricales</taxon>
        <taxon>Marasmiineae</taxon>
        <taxon>Mycenaceae</taxon>
        <taxon>Mycena</taxon>
    </lineage>
</organism>
<proteinExistence type="predicted"/>
<dbReference type="PANTHER" id="PTHR10237:SF14">
    <property type="entry name" value="MYND-TYPE DOMAIN-CONTAINING PROTEIN"/>
    <property type="match status" value="1"/>
</dbReference>
<evidence type="ECO:0000256" key="1">
    <source>
        <dbReference type="ARBA" id="ARBA00022723"/>
    </source>
</evidence>
<sequence length="1124" mass="123798">MALPLVFRKPAFRPISNRPAVSLLRDVAPEQSANVLVLGSGDLTDVLFTVYSESDNLNRRLEFTCCDVEPAVLARNALLLTMLVENVSTDTIWNIFAHFRIDAQTMQCLATHCEQLLVVAESSDQWACSRYASVVSFGSQYTFNEFRRYLKLYAKMATLSGQPSSQLKSAFASLARSALESVTSCIRSSFPSPPSKEVRDLSVHQAKAYWQTGTTFSDLQALAAATHLNPTFVCSSEGEGAHLHDSTNPVAPFHFAALFSTGGPTNVHQIIDTAKSQFVAWCSATRDAIQLPGTQLTLRFVASDALALCRTLNSGQANIGLPISQWRIETVNLDLNRPSSSFDVVETSRISDHLGILNIFTVVAPVLHNDGVLYTELRLPVGQNIHTVLTERLHGDVDTICFLFGLYPVDHLSGFGSYGDAMSTTAIYRSTTWKKPYTPTLFGEGQPLLAVWDSTQLGNLLFQIYGQMFQAESGGVDFSTFNIDLNAFENALRQGNNLPYTRKGFALMLAFLVEHFRIPKSTWHDVMTVFWQRQSGVPSWSFEAASGSELKTYLQIDGLLPRNVGFDAPVRRIGPFATWNEVPPVVRVYLCVPAERSQVLCDLANKIEGGPILQCQIHAGTGAVFLDCLDAFFGDVEQTSSPGHVLVQASPRTVGLSPPLVVSFVCPSALFASESADRITVVFSVRISLGSIHHAMDALGPRHIVFAAAATDAQRVHLSSIASPASYPVNSSEVWERGREAIQICLDSKLALDTLSRGVQFQHRSDRLLVAEPSATQISANSFDVSLGEHSQTVSFPIPVRECQLLKESPSCVVLVVQPNRAIQDGGLFANAFPIVGEFPNQHSWNLARIHTSRSIPLPNVDQDWLNLRMVAQMSQREGSLIPGMAQQPADDVFTGLKLAIMRVLTPKLGQDAQRRRVSELRDADVDRGVSTICVDGLRLDLPSHTVFGDAYVFVYDERMGRAAQRTELSQATDTIAGDSDDGDGDYIEIISLPSKEIALWKKILPALAERCRTWSHLDSCENRSRDFASRHLCRCGEGRDVVALAQDPMWEPIAPYLTRIALSPLFFVGSLENMESCSVCQRGGKPNLLRCSRCTRVLYCSKECQREDWKKHKPICKAHVSSS</sequence>
<evidence type="ECO:0000313" key="6">
    <source>
        <dbReference type="EMBL" id="GAT50811.1"/>
    </source>
</evidence>
<dbReference type="SUPFAM" id="SSF144232">
    <property type="entry name" value="HIT/MYND zinc finger-like"/>
    <property type="match status" value="1"/>
</dbReference>
<dbReference type="Proteomes" id="UP000815677">
    <property type="component" value="Unassembled WGS sequence"/>
</dbReference>
<dbReference type="PROSITE" id="PS50865">
    <property type="entry name" value="ZF_MYND_2"/>
    <property type="match status" value="1"/>
</dbReference>
<evidence type="ECO:0000259" key="5">
    <source>
        <dbReference type="PROSITE" id="PS50865"/>
    </source>
</evidence>
<keyword evidence="7" id="KW-1185">Reference proteome</keyword>
<dbReference type="Pfam" id="PF01753">
    <property type="entry name" value="zf-MYND"/>
    <property type="match status" value="1"/>
</dbReference>
<keyword evidence="1" id="KW-0479">Metal-binding</keyword>
<reference evidence="6" key="1">
    <citation type="submission" date="2014-09" db="EMBL/GenBank/DDBJ databases">
        <title>Genome sequence of the luminous mushroom Mycena chlorophos for searching fungal bioluminescence genes.</title>
        <authorList>
            <person name="Tanaka Y."/>
            <person name="Kasuga D."/>
            <person name="Oba Y."/>
            <person name="Hase S."/>
            <person name="Sato K."/>
            <person name="Oba Y."/>
            <person name="Sakakibara Y."/>
        </authorList>
    </citation>
    <scope>NUCLEOTIDE SEQUENCE</scope>
</reference>
<keyword evidence="3" id="KW-0862">Zinc</keyword>
<protein>
    <recommendedName>
        <fullName evidence="5">MYND-type domain-containing protein</fullName>
    </recommendedName>
</protein>
<feature type="domain" description="MYND-type" evidence="5">
    <location>
        <begin position="1078"/>
        <end position="1117"/>
    </location>
</feature>
<gene>
    <name evidence="6" type="ORF">MCHLO_08008</name>
</gene>
<evidence type="ECO:0000256" key="4">
    <source>
        <dbReference type="PROSITE-ProRule" id="PRU00134"/>
    </source>
</evidence>
<dbReference type="PANTHER" id="PTHR10237">
    <property type="entry name" value="DEFORMED EPIDERMAL AUTOREGULATORY FACTOR 1 HOMOLOG SUPPRESSIN"/>
    <property type="match status" value="1"/>
</dbReference>
<dbReference type="InterPro" id="IPR002893">
    <property type="entry name" value="Znf_MYND"/>
</dbReference>
<evidence type="ECO:0000256" key="3">
    <source>
        <dbReference type="ARBA" id="ARBA00022833"/>
    </source>
</evidence>
<name>A0ABQ0LI39_MYCCL</name>
<dbReference type="InterPro" id="IPR024119">
    <property type="entry name" value="TF_DEAF-1"/>
</dbReference>
<evidence type="ECO:0000256" key="2">
    <source>
        <dbReference type="ARBA" id="ARBA00022771"/>
    </source>
</evidence>
<keyword evidence="2 4" id="KW-0863">Zinc-finger</keyword>
<evidence type="ECO:0000313" key="7">
    <source>
        <dbReference type="Proteomes" id="UP000815677"/>
    </source>
</evidence>
<dbReference type="Gene3D" id="6.10.140.2220">
    <property type="match status" value="1"/>
</dbReference>
<dbReference type="PROSITE" id="PS01360">
    <property type="entry name" value="ZF_MYND_1"/>
    <property type="match status" value="1"/>
</dbReference>
<accession>A0ABQ0LI39</accession>
<dbReference type="InterPro" id="IPR027974">
    <property type="entry name" value="DUF4470"/>
</dbReference>
<dbReference type="EMBL" id="DF846679">
    <property type="protein sequence ID" value="GAT50811.1"/>
    <property type="molecule type" value="Genomic_DNA"/>
</dbReference>
<dbReference type="Pfam" id="PF14737">
    <property type="entry name" value="DUF4470"/>
    <property type="match status" value="1"/>
</dbReference>